<dbReference type="Pfam" id="PF25078">
    <property type="entry name" value="DUF7801"/>
    <property type="match status" value="1"/>
</dbReference>
<evidence type="ECO:0000259" key="3">
    <source>
        <dbReference type="Pfam" id="PF15456"/>
    </source>
</evidence>
<dbReference type="OrthoDB" id="5569911at2759"/>
<dbReference type="PANTHER" id="PTHR43941:SF1">
    <property type="entry name" value="STRUCTURAL MAINTENANCE OF CHROMOSOMES PROTEIN 2"/>
    <property type="match status" value="1"/>
</dbReference>
<feature type="domain" description="Up-regulated during septation protein 1" evidence="3">
    <location>
        <begin position="98"/>
        <end position="234"/>
    </location>
</feature>
<keyword evidence="1" id="KW-0175">Coiled coil</keyword>
<evidence type="ECO:0000313" key="5">
    <source>
        <dbReference type="EMBL" id="KAF2754050.1"/>
    </source>
</evidence>
<dbReference type="PANTHER" id="PTHR43941">
    <property type="entry name" value="STRUCTURAL MAINTENANCE OF CHROMOSOMES PROTEIN 2"/>
    <property type="match status" value="1"/>
</dbReference>
<dbReference type="GO" id="GO:0000793">
    <property type="term" value="C:condensed chromosome"/>
    <property type="evidence" value="ECO:0007669"/>
    <property type="project" value="TreeGrafter"/>
</dbReference>
<feature type="region of interest" description="Disordered" evidence="2">
    <location>
        <begin position="151"/>
        <end position="190"/>
    </location>
</feature>
<gene>
    <name evidence="5" type="ORF">EJ05DRAFT_514522</name>
</gene>
<feature type="region of interest" description="Disordered" evidence="2">
    <location>
        <begin position="482"/>
        <end position="510"/>
    </location>
</feature>
<organism evidence="5 6">
    <name type="scientific">Pseudovirgaria hyperparasitica</name>
    <dbReference type="NCBI Taxonomy" id="470096"/>
    <lineage>
        <taxon>Eukaryota</taxon>
        <taxon>Fungi</taxon>
        <taxon>Dikarya</taxon>
        <taxon>Ascomycota</taxon>
        <taxon>Pezizomycotina</taxon>
        <taxon>Dothideomycetes</taxon>
        <taxon>Dothideomycetes incertae sedis</taxon>
        <taxon>Acrospermales</taxon>
        <taxon>Acrospermaceae</taxon>
        <taxon>Pseudovirgaria</taxon>
    </lineage>
</organism>
<dbReference type="GeneID" id="54489591"/>
<feature type="compositionally biased region" description="Polar residues" evidence="2">
    <location>
        <begin position="251"/>
        <end position="267"/>
    </location>
</feature>
<feature type="domain" description="DUF7801" evidence="4">
    <location>
        <begin position="610"/>
        <end position="674"/>
    </location>
</feature>
<feature type="region of interest" description="Disordered" evidence="2">
    <location>
        <begin position="238"/>
        <end position="267"/>
    </location>
</feature>
<dbReference type="InterPro" id="IPR056703">
    <property type="entry name" value="DUF7801"/>
</dbReference>
<dbReference type="GO" id="GO:0003682">
    <property type="term" value="F:chromatin binding"/>
    <property type="evidence" value="ECO:0007669"/>
    <property type="project" value="TreeGrafter"/>
</dbReference>
<reference evidence="5" key="1">
    <citation type="journal article" date="2020" name="Stud. Mycol.">
        <title>101 Dothideomycetes genomes: a test case for predicting lifestyles and emergence of pathogens.</title>
        <authorList>
            <person name="Haridas S."/>
            <person name="Albert R."/>
            <person name="Binder M."/>
            <person name="Bloem J."/>
            <person name="Labutti K."/>
            <person name="Salamov A."/>
            <person name="Andreopoulos B."/>
            <person name="Baker S."/>
            <person name="Barry K."/>
            <person name="Bills G."/>
            <person name="Bluhm B."/>
            <person name="Cannon C."/>
            <person name="Castanera R."/>
            <person name="Culley D."/>
            <person name="Daum C."/>
            <person name="Ezra D."/>
            <person name="Gonzalez J."/>
            <person name="Henrissat B."/>
            <person name="Kuo A."/>
            <person name="Liang C."/>
            <person name="Lipzen A."/>
            <person name="Lutzoni F."/>
            <person name="Magnuson J."/>
            <person name="Mondo S."/>
            <person name="Nolan M."/>
            <person name="Ohm R."/>
            <person name="Pangilinan J."/>
            <person name="Park H.-J."/>
            <person name="Ramirez L."/>
            <person name="Alfaro M."/>
            <person name="Sun H."/>
            <person name="Tritt A."/>
            <person name="Yoshinaga Y."/>
            <person name="Zwiers L.-H."/>
            <person name="Turgeon B."/>
            <person name="Goodwin S."/>
            <person name="Spatafora J."/>
            <person name="Crous P."/>
            <person name="Grigoriev I."/>
        </authorList>
    </citation>
    <scope>NUCLEOTIDE SEQUENCE</scope>
    <source>
        <strain evidence="5">CBS 121739</strain>
    </source>
</reference>
<sequence length="804" mass="90480">MDTSGLRDPFAIQGASSEPKGLGVSMSPSSNYGLTSPEIDGSGFQALDPRLTYSSFAPPTNVMINDVKNGLGDATSAAQRERARSSALLNVNDPVSLHLLVETAMGDSQDYEILSYEEVDTIKTELRDLQPRIEATSRKLAMESKVRDAAQSLGRLHKKQDAIQSSPKRNRRSMSNRSSTSGVKSNSEWKGDSELATSIKKCDNLSQELWHLESRCRLLQTQLLKHTAGILQMTHAGPTKKEAMRSPAVGTANNGRPDSPQSIYNYDTSRKKNSNQFEDTFDERSLYRSPENLDHLMLALKNGTHHTHIDEFNDGLASNQALVSVEQRLEDLNNRMRDLIVKANPDRNKDYASVPTRSVELQLDYLDKALGHIGAENNELQKRSRHSQSEVEGRLEEANNQLCSVINNLRSTDLDPYPPPPRISGRNMQEQITYLQEALFALEQATMSSQSGLGHDAAQYEATLSGLWSIILAGEEEARQRKRQRRQNIAANPGGFEREEDLSPDEDGNTDEAFTLQAFSAKVQWLYSRASNLKEQQSILRRQIRQQRELNNKTDAQTEENTGQLHARIEDLESELTHMRDDSRIEASEMQASLHEASERIEQLSADLRQATDDREAKDMELRDLEGEVVRLQTEVTIARADLDGAYGTRAQRAAEVASNPEIKRELEELKQNERVLKEELKGMAAEYEALTRDSIQNEKDRDGLEALIDSLRNEKERLELDLSDERVRWLGARSPGAGPTGIEMTSVRMMREDFKKMMREKTTEALKALRAEQEERRKLEALVRQLRKGSEPPKSGLSHSMTA</sequence>
<name>A0A6A6VWM9_9PEZI</name>
<dbReference type="GO" id="GO:0007076">
    <property type="term" value="P:mitotic chromosome condensation"/>
    <property type="evidence" value="ECO:0007669"/>
    <property type="project" value="TreeGrafter"/>
</dbReference>
<proteinExistence type="predicted"/>
<accession>A0A6A6VWM9</accession>
<dbReference type="EMBL" id="ML996582">
    <property type="protein sequence ID" value="KAF2754050.1"/>
    <property type="molecule type" value="Genomic_DNA"/>
</dbReference>
<keyword evidence="6" id="KW-1185">Reference proteome</keyword>
<feature type="region of interest" description="Disordered" evidence="2">
    <location>
        <begin position="1"/>
        <end position="37"/>
    </location>
</feature>
<protein>
    <submittedName>
        <fullName evidence="5">Uncharacterized protein</fullName>
    </submittedName>
</protein>
<feature type="region of interest" description="Disordered" evidence="2">
    <location>
        <begin position="785"/>
        <end position="804"/>
    </location>
</feature>
<evidence type="ECO:0000256" key="2">
    <source>
        <dbReference type="SAM" id="MobiDB-lite"/>
    </source>
</evidence>
<evidence type="ECO:0000256" key="1">
    <source>
        <dbReference type="SAM" id="Coils"/>
    </source>
</evidence>
<dbReference type="RefSeq" id="XP_033596501.1">
    <property type="nucleotide sequence ID" value="XM_033748537.1"/>
</dbReference>
<dbReference type="GO" id="GO:0000796">
    <property type="term" value="C:condensin complex"/>
    <property type="evidence" value="ECO:0007669"/>
    <property type="project" value="TreeGrafter"/>
</dbReference>
<evidence type="ECO:0000313" key="6">
    <source>
        <dbReference type="Proteomes" id="UP000799437"/>
    </source>
</evidence>
<dbReference type="AlphaFoldDB" id="A0A6A6VWM9"/>
<dbReference type="GO" id="GO:0000785">
    <property type="term" value="C:chromatin"/>
    <property type="evidence" value="ECO:0007669"/>
    <property type="project" value="TreeGrafter"/>
</dbReference>
<dbReference type="Proteomes" id="UP000799437">
    <property type="component" value="Unassembled WGS sequence"/>
</dbReference>
<dbReference type="Pfam" id="PF15456">
    <property type="entry name" value="Uds1"/>
    <property type="match status" value="1"/>
</dbReference>
<feature type="coiled-coil region" evidence="1">
    <location>
        <begin position="587"/>
        <end position="729"/>
    </location>
</feature>
<dbReference type="InterPro" id="IPR029191">
    <property type="entry name" value="Uds1"/>
</dbReference>
<evidence type="ECO:0000259" key="4">
    <source>
        <dbReference type="Pfam" id="PF25078"/>
    </source>
</evidence>
<feature type="compositionally biased region" description="Acidic residues" evidence="2">
    <location>
        <begin position="498"/>
        <end position="510"/>
    </location>
</feature>